<accession>A0A0F9K8N7</accession>
<dbReference type="EMBL" id="LAZR01009711">
    <property type="protein sequence ID" value="KKM71011.1"/>
    <property type="molecule type" value="Genomic_DNA"/>
</dbReference>
<dbReference type="AlphaFoldDB" id="A0A0F9K8N7"/>
<comment type="caution">
    <text evidence="1">The sequence shown here is derived from an EMBL/GenBank/DDBJ whole genome shotgun (WGS) entry which is preliminary data.</text>
</comment>
<organism evidence="1">
    <name type="scientific">marine sediment metagenome</name>
    <dbReference type="NCBI Taxonomy" id="412755"/>
    <lineage>
        <taxon>unclassified sequences</taxon>
        <taxon>metagenomes</taxon>
        <taxon>ecological metagenomes</taxon>
    </lineage>
</organism>
<reference evidence="1" key="1">
    <citation type="journal article" date="2015" name="Nature">
        <title>Complex archaea that bridge the gap between prokaryotes and eukaryotes.</title>
        <authorList>
            <person name="Spang A."/>
            <person name="Saw J.H."/>
            <person name="Jorgensen S.L."/>
            <person name="Zaremba-Niedzwiedzka K."/>
            <person name="Martijn J."/>
            <person name="Lind A.E."/>
            <person name="van Eijk R."/>
            <person name="Schleper C."/>
            <person name="Guy L."/>
            <person name="Ettema T.J."/>
        </authorList>
    </citation>
    <scope>NUCLEOTIDE SEQUENCE</scope>
</reference>
<feature type="non-terminal residue" evidence="1">
    <location>
        <position position="1"/>
    </location>
</feature>
<name>A0A0F9K8N7_9ZZZZ</name>
<proteinExistence type="predicted"/>
<protein>
    <submittedName>
        <fullName evidence="1">Uncharacterized protein</fullName>
    </submittedName>
</protein>
<sequence length="157" mass="17155">VCSQEGLPALLVEINALIAKADAFNELAAQSRCARRVHIRAVPIRLEVDNELAAKEIARTVRETLRELIACLEAGDAKDIARVWLRCKNLERLAVGMHKFAIDDAKACAQNARKEIVRAAKENRCPVLDLEAIEAAIGLFVDLDAVSDGPFELEAVA</sequence>
<evidence type="ECO:0000313" key="1">
    <source>
        <dbReference type="EMBL" id="KKM71011.1"/>
    </source>
</evidence>
<gene>
    <name evidence="1" type="ORF">LCGC14_1434820</name>
</gene>